<evidence type="ECO:0000256" key="1">
    <source>
        <dbReference type="SAM" id="SignalP"/>
    </source>
</evidence>
<keyword evidence="1" id="KW-0732">Signal</keyword>
<dbReference type="EMBL" id="VLLP01000001">
    <property type="protein sequence ID" value="TWJ30981.1"/>
    <property type="molecule type" value="Genomic_DNA"/>
</dbReference>
<reference evidence="2 3" key="1">
    <citation type="submission" date="2019-07" db="EMBL/GenBank/DDBJ databases">
        <title>R&amp;d 2014.</title>
        <authorList>
            <person name="Klenk H.-P."/>
        </authorList>
    </citation>
    <scope>NUCLEOTIDE SEQUENCE [LARGE SCALE GENOMIC DNA]</scope>
    <source>
        <strain evidence="2 3">DSM 43912</strain>
    </source>
</reference>
<dbReference type="GO" id="GO:0016853">
    <property type="term" value="F:isomerase activity"/>
    <property type="evidence" value="ECO:0007669"/>
    <property type="project" value="UniProtKB-KW"/>
</dbReference>
<feature type="chain" id="PRO_5039531402" evidence="1">
    <location>
        <begin position="20"/>
        <end position="288"/>
    </location>
</feature>
<evidence type="ECO:0000313" key="2">
    <source>
        <dbReference type="EMBL" id="TWJ30981.1"/>
    </source>
</evidence>
<accession>A0A562WLQ3</accession>
<dbReference type="PROSITE" id="PS51257">
    <property type="entry name" value="PROKAR_LIPOPROTEIN"/>
    <property type="match status" value="1"/>
</dbReference>
<name>A0A562WLQ3_9ACTN</name>
<protein>
    <submittedName>
        <fullName evidence="2">Parvulin-like peptidyl-prolyl cis-trans isomerase protein</fullName>
    </submittedName>
</protein>
<feature type="signal peptide" evidence="1">
    <location>
        <begin position="1"/>
        <end position="19"/>
    </location>
</feature>
<keyword evidence="3" id="KW-1185">Reference proteome</keyword>
<comment type="caution">
    <text evidence="2">The sequence shown here is derived from an EMBL/GenBank/DDBJ whole genome shotgun (WGS) entry which is preliminary data.</text>
</comment>
<dbReference type="Proteomes" id="UP000319728">
    <property type="component" value="Unassembled WGS sequence"/>
</dbReference>
<proteinExistence type="predicted"/>
<organism evidence="2 3">
    <name type="scientific">Micromonospora sagamiensis</name>
    <dbReference type="NCBI Taxonomy" id="47875"/>
    <lineage>
        <taxon>Bacteria</taxon>
        <taxon>Bacillati</taxon>
        <taxon>Actinomycetota</taxon>
        <taxon>Actinomycetes</taxon>
        <taxon>Micromonosporales</taxon>
        <taxon>Micromonosporaceae</taxon>
        <taxon>Micromonospora</taxon>
    </lineage>
</organism>
<evidence type="ECO:0000313" key="3">
    <source>
        <dbReference type="Proteomes" id="UP000319728"/>
    </source>
</evidence>
<dbReference type="AlphaFoldDB" id="A0A562WLQ3"/>
<gene>
    <name evidence="2" type="ORF">JD81_04533</name>
</gene>
<keyword evidence="2" id="KW-0413">Isomerase</keyword>
<sequence>MKRLLLTVSIVALALVATGCGSTDRSVDPPPNALATVAGEPVTVEQVRGLIPDSPLPAVLVAGGYAGPWPEALELAIRDELLGREAARRGLRGSTRAEQIAKLITQEQRSAAGLAAESISDGEALAWYQEHRSLFGNVAQAEVAWGEFADPAQARTALERAADTDQTTFQGLVREGGAKGSGTATIDDHGEGADPMISRAAFAVGAAGGVGLSADPQNNRWWVVRVERISFKKMNWDAVLAYKVKSAMATYRQEEHLGRLADSLRKKWPVEVYETRLADIAATEEPPK</sequence>
<dbReference type="OrthoDB" id="3373480at2"/>
<dbReference type="RefSeq" id="WP_145819560.1">
    <property type="nucleotide sequence ID" value="NZ_AP023438.1"/>
</dbReference>